<feature type="signal peptide" evidence="1">
    <location>
        <begin position="1"/>
        <end position="21"/>
    </location>
</feature>
<evidence type="ECO:0000259" key="2">
    <source>
        <dbReference type="PROSITE" id="PS50933"/>
    </source>
</evidence>
<feature type="chain" id="PRO_5007565180" description="CHRD domain-containing protein" evidence="1">
    <location>
        <begin position="22"/>
        <end position="145"/>
    </location>
</feature>
<name>A0A150NYY0_SORCE</name>
<organism evidence="3 4">
    <name type="scientific">Sorangium cellulosum</name>
    <name type="common">Polyangium cellulosum</name>
    <dbReference type="NCBI Taxonomy" id="56"/>
    <lineage>
        <taxon>Bacteria</taxon>
        <taxon>Pseudomonadati</taxon>
        <taxon>Myxococcota</taxon>
        <taxon>Polyangia</taxon>
        <taxon>Polyangiales</taxon>
        <taxon>Polyangiaceae</taxon>
        <taxon>Sorangium</taxon>
    </lineage>
</organism>
<comment type="caution">
    <text evidence="3">The sequence shown here is derived from an EMBL/GenBank/DDBJ whole genome shotgun (WGS) entry which is preliminary data.</text>
</comment>
<gene>
    <name evidence="3" type="ORF">BE08_13480</name>
</gene>
<proteinExistence type="predicted"/>
<protein>
    <recommendedName>
        <fullName evidence="2">CHRD domain-containing protein</fullName>
    </recommendedName>
</protein>
<dbReference type="InterPro" id="IPR010895">
    <property type="entry name" value="CHRD"/>
</dbReference>
<accession>A0A150NYY0</accession>
<reference evidence="3 4" key="1">
    <citation type="submission" date="2014-02" db="EMBL/GenBank/DDBJ databases">
        <title>The small core and large imbalanced accessory genome model reveals a collaborative survival strategy of Sorangium cellulosum strains in nature.</title>
        <authorList>
            <person name="Han K."/>
            <person name="Peng R."/>
            <person name="Blom J."/>
            <person name="Li Y.-Z."/>
        </authorList>
    </citation>
    <scope>NUCLEOTIDE SEQUENCE [LARGE SCALE GENOMIC DNA]</scope>
    <source>
        <strain evidence="3 4">So0157-25</strain>
    </source>
</reference>
<dbReference type="Proteomes" id="UP000075420">
    <property type="component" value="Unassembled WGS sequence"/>
</dbReference>
<sequence>MQPLTMSALGAVLLATALVRAALPERAVRPLTAALSGRDEVPGPGDLDGTGTARLTLDLARGEVCFDLAVAGISPAIAARVHEGPVGRAGRGIITLMPPMGGSSSGCVPAALDDLRALLADPASYYVAVRTADFPEGALRGQLSW</sequence>
<dbReference type="SMART" id="SM00754">
    <property type="entry name" value="CHRD"/>
    <property type="match status" value="1"/>
</dbReference>
<feature type="domain" description="CHRD" evidence="2">
    <location>
        <begin position="27"/>
        <end position="145"/>
    </location>
</feature>
<evidence type="ECO:0000256" key="1">
    <source>
        <dbReference type="SAM" id="SignalP"/>
    </source>
</evidence>
<dbReference type="Pfam" id="PF07452">
    <property type="entry name" value="CHRD"/>
    <property type="match status" value="1"/>
</dbReference>
<evidence type="ECO:0000313" key="4">
    <source>
        <dbReference type="Proteomes" id="UP000075420"/>
    </source>
</evidence>
<evidence type="ECO:0000313" key="3">
    <source>
        <dbReference type="EMBL" id="KYF47253.1"/>
    </source>
</evidence>
<dbReference type="EMBL" id="JELY01003646">
    <property type="protein sequence ID" value="KYF47253.1"/>
    <property type="molecule type" value="Genomic_DNA"/>
</dbReference>
<keyword evidence="1" id="KW-0732">Signal</keyword>
<dbReference type="AlphaFoldDB" id="A0A150NYY0"/>
<dbReference type="PROSITE" id="PS50933">
    <property type="entry name" value="CHRD"/>
    <property type="match status" value="1"/>
</dbReference>